<reference evidence="2 3" key="1">
    <citation type="journal article" date="2017" name="Front. Microbiol.">
        <title>New Insights into the Diversity of the Genus Faecalibacterium.</title>
        <authorList>
            <person name="Benevides L."/>
            <person name="Burman S."/>
            <person name="Martin R."/>
            <person name="Robert V."/>
            <person name="Thomas M."/>
            <person name="Miquel S."/>
            <person name="Chain F."/>
            <person name="Sokol H."/>
            <person name="Bermudez-Humaran L.G."/>
            <person name="Morrison M."/>
            <person name="Langella P."/>
            <person name="Azevedo V.A."/>
            <person name="Chatel J.M."/>
            <person name="Soares S."/>
        </authorList>
    </citation>
    <scope>NUCLEOTIDE SEQUENCE [LARGE SCALE GENOMIC DNA]</scope>
    <source>
        <strain evidence="2 3">CNCM I 4546</strain>
    </source>
</reference>
<dbReference type="AlphaFoldDB" id="A0A2A7A023"/>
<dbReference type="EMBL" id="NMTV01000049">
    <property type="protein sequence ID" value="PDX72372.1"/>
    <property type="molecule type" value="Genomic_DNA"/>
</dbReference>
<name>A0A2A7A023_9FIRM</name>
<comment type="caution">
    <text evidence="2">The sequence shown here is derived from an EMBL/GenBank/DDBJ whole genome shotgun (WGS) entry which is preliminary data.</text>
</comment>
<keyword evidence="1" id="KW-0732">Signal</keyword>
<proteinExistence type="predicted"/>
<sequence length="244" mass="26809">MLSRCTACALALVLFFAALAPTVFADSTNHKGNDSLLNGSNYIVSYSMNGKAVVEQLTIHDEGTTRITRTVHPNNTMKITVVSDSGEVTTASTKSDYNLFYEIYQDQQNYKSGQLAQIPSLTGSEVTGSQFKHRYVGTSATDTVYASDLRKCKKASDIASILATAWGNTPAAVISATASFIFDQMLQSMSTDCYKVTMSSITYEVLFSYDNSYYTHCYHQTVKEYKSNGSLIRSKTDYYQAIGG</sequence>
<accession>A0A2A7A023</accession>
<evidence type="ECO:0000256" key="1">
    <source>
        <dbReference type="SAM" id="SignalP"/>
    </source>
</evidence>
<gene>
    <name evidence="2" type="ORF">CGS55_08580</name>
</gene>
<feature type="chain" id="PRO_5012992701" evidence="1">
    <location>
        <begin position="26"/>
        <end position="244"/>
    </location>
</feature>
<feature type="signal peptide" evidence="1">
    <location>
        <begin position="1"/>
        <end position="25"/>
    </location>
</feature>
<protein>
    <submittedName>
        <fullName evidence="2">Uncharacterized protein</fullName>
    </submittedName>
</protein>
<evidence type="ECO:0000313" key="3">
    <source>
        <dbReference type="Proteomes" id="UP000219901"/>
    </source>
</evidence>
<dbReference type="Proteomes" id="UP000219901">
    <property type="component" value="Unassembled WGS sequence"/>
</dbReference>
<evidence type="ECO:0000313" key="2">
    <source>
        <dbReference type="EMBL" id="PDX72372.1"/>
    </source>
</evidence>
<organism evidence="2 3">
    <name type="scientific">Faecalibacterium prausnitzii</name>
    <dbReference type="NCBI Taxonomy" id="853"/>
    <lineage>
        <taxon>Bacteria</taxon>
        <taxon>Bacillati</taxon>
        <taxon>Bacillota</taxon>
        <taxon>Clostridia</taxon>
        <taxon>Eubacteriales</taxon>
        <taxon>Oscillospiraceae</taxon>
        <taxon>Faecalibacterium</taxon>
    </lineage>
</organism>